<name>A0A0G1PRD5_9BACT</name>
<feature type="region of interest" description="Disordered" evidence="1">
    <location>
        <begin position="1"/>
        <end position="44"/>
    </location>
</feature>
<proteinExistence type="predicted"/>
<evidence type="ECO:0000313" key="3">
    <source>
        <dbReference type="Proteomes" id="UP000034067"/>
    </source>
</evidence>
<comment type="caution">
    <text evidence="2">The sequence shown here is derived from an EMBL/GenBank/DDBJ whole genome shotgun (WGS) entry which is preliminary data.</text>
</comment>
<reference evidence="2 3" key="1">
    <citation type="journal article" date="2015" name="Nature">
        <title>rRNA introns, odd ribosomes, and small enigmatic genomes across a large radiation of phyla.</title>
        <authorList>
            <person name="Brown C.T."/>
            <person name="Hug L.A."/>
            <person name="Thomas B.C."/>
            <person name="Sharon I."/>
            <person name="Castelle C.J."/>
            <person name="Singh A."/>
            <person name="Wilkins M.J."/>
            <person name="Williams K.H."/>
            <person name="Banfield J.F."/>
        </authorList>
    </citation>
    <scope>NUCLEOTIDE SEQUENCE [LARGE SCALE GENOMIC DNA]</scope>
</reference>
<dbReference type="AlphaFoldDB" id="A0A0G1PRD5"/>
<accession>A0A0G1PRD5</accession>
<evidence type="ECO:0000256" key="1">
    <source>
        <dbReference type="SAM" id="MobiDB-lite"/>
    </source>
</evidence>
<dbReference type="Proteomes" id="UP000034067">
    <property type="component" value="Unassembled WGS sequence"/>
</dbReference>
<evidence type="ECO:0000313" key="2">
    <source>
        <dbReference type="EMBL" id="KKU35172.1"/>
    </source>
</evidence>
<dbReference type="EMBL" id="LCMJ01000018">
    <property type="protein sequence ID" value="KKU35172.1"/>
    <property type="molecule type" value="Genomic_DNA"/>
</dbReference>
<feature type="compositionally biased region" description="Basic and acidic residues" evidence="1">
    <location>
        <begin position="35"/>
        <end position="44"/>
    </location>
</feature>
<organism evidence="2 3">
    <name type="scientific">Candidatus Azambacteria bacterium GW2011_GWB1_46_27</name>
    <dbReference type="NCBI Taxonomy" id="1618617"/>
    <lineage>
        <taxon>Bacteria</taxon>
        <taxon>Candidatus Azamiibacteriota</taxon>
    </lineage>
</organism>
<protein>
    <submittedName>
        <fullName evidence="2">Uncharacterized protein</fullName>
    </submittedName>
</protein>
<feature type="compositionally biased region" description="Basic residues" evidence="1">
    <location>
        <begin position="1"/>
        <end position="18"/>
    </location>
</feature>
<gene>
    <name evidence="2" type="ORF">UX48_C0018G0003</name>
</gene>
<sequence length="140" mass="16519">MRREKDKRRHGFHSRNKTTKQGFSVLRQIRIQSKKKGDTREKKGRQALEELEQDGLITRVHFSKKWDDWDRQGIDAMVYALNGDKIPIDFKSSRAGVNEHLEKGKEMGERATIPILVKTDEALEEFKQRIIKELKLLEKF</sequence>